<comment type="caution">
    <text evidence="1">The sequence shown here is derived from an EMBL/GenBank/DDBJ whole genome shotgun (WGS) entry which is preliminary data.</text>
</comment>
<dbReference type="EMBL" id="AWQX01000373">
    <property type="protein sequence ID" value="EST19661.1"/>
    <property type="molecule type" value="Genomic_DNA"/>
</dbReference>
<dbReference type="STRING" id="1352936.M878_41565"/>
<sequence length="40" mass="4271">MAKQGTLSQYYALSALSGLHVLPHGSPFSEDAPNPGRPFQ</sequence>
<dbReference type="HOGENOM" id="CLU_3297373_0_0_11"/>
<protein>
    <submittedName>
        <fullName evidence="1">Uncharacterized protein</fullName>
    </submittedName>
</protein>
<accession>V6JKQ3</accession>
<reference evidence="1 2" key="1">
    <citation type="journal article" date="2014" name="Genome Announc.">
        <title>Draft Genome Sequence of Streptomyces roseochromogenes subsp. oscitans DS 12.976, Producer of the Aminocoumarin Antibiotic Clorobiocin.</title>
        <authorList>
            <person name="Ruckert C."/>
            <person name="Kalinowski J."/>
            <person name="Heide L."/>
            <person name="Apel A.K."/>
        </authorList>
    </citation>
    <scope>NUCLEOTIDE SEQUENCE [LARGE SCALE GENOMIC DNA]</scope>
    <source>
        <strain evidence="1 2">DS 12.976</strain>
    </source>
</reference>
<keyword evidence="2" id="KW-1185">Reference proteome</keyword>
<evidence type="ECO:0000313" key="2">
    <source>
        <dbReference type="Proteomes" id="UP000017984"/>
    </source>
</evidence>
<dbReference type="Proteomes" id="UP000017984">
    <property type="component" value="Chromosome"/>
</dbReference>
<evidence type="ECO:0000313" key="1">
    <source>
        <dbReference type="EMBL" id="EST19661.1"/>
    </source>
</evidence>
<proteinExistence type="predicted"/>
<gene>
    <name evidence="1" type="ORF">M878_41565</name>
</gene>
<name>V6JKQ3_STRRC</name>
<organism evidence="1 2">
    <name type="scientific">Streptomyces roseochromogenus subsp. oscitans DS 12.976</name>
    <dbReference type="NCBI Taxonomy" id="1352936"/>
    <lineage>
        <taxon>Bacteria</taxon>
        <taxon>Bacillati</taxon>
        <taxon>Actinomycetota</taxon>
        <taxon>Actinomycetes</taxon>
        <taxon>Kitasatosporales</taxon>
        <taxon>Streptomycetaceae</taxon>
        <taxon>Streptomyces</taxon>
    </lineage>
</organism>
<dbReference type="PATRIC" id="fig|1352936.5.peg.8606"/>
<dbReference type="AlphaFoldDB" id="V6JKQ3"/>